<comment type="similarity">
    <text evidence="10">Belongs to the PlsX family.</text>
</comment>
<dbReference type="Proteomes" id="UP001596364">
    <property type="component" value="Unassembled WGS sequence"/>
</dbReference>
<comment type="pathway">
    <text evidence="10">Lipid metabolism; phospholipid metabolism.</text>
</comment>
<dbReference type="PANTHER" id="PTHR30100:SF1">
    <property type="entry name" value="PHOSPHATE ACYLTRANSFERASE"/>
    <property type="match status" value="1"/>
</dbReference>
<dbReference type="InterPro" id="IPR012281">
    <property type="entry name" value="Phospholipid_synth_PlsX-like"/>
</dbReference>
<dbReference type="EC" id="2.3.1.274" evidence="8 10"/>
<dbReference type="NCBIfam" id="TIGR00182">
    <property type="entry name" value="plsX"/>
    <property type="match status" value="1"/>
</dbReference>
<evidence type="ECO:0000256" key="2">
    <source>
        <dbReference type="ARBA" id="ARBA00022490"/>
    </source>
</evidence>
<evidence type="ECO:0000256" key="3">
    <source>
        <dbReference type="ARBA" id="ARBA00022516"/>
    </source>
</evidence>
<comment type="caution">
    <text evidence="11">The sequence shown here is derived from an EMBL/GenBank/DDBJ whole genome shotgun (WGS) entry which is preliminary data.</text>
</comment>
<dbReference type="RefSeq" id="WP_131256916.1">
    <property type="nucleotide sequence ID" value="NZ_JBHSUS010000001.1"/>
</dbReference>
<dbReference type="Gene3D" id="3.40.718.10">
    <property type="entry name" value="Isopropylmalate Dehydrogenase"/>
    <property type="match status" value="1"/>
</dbReference>
<keyword evidence="6 10" id="KW-0594">Phospholipid biosynthesis</keyword>
<dbReference type="PIRSF" id="PIRSF002465">
    <property type="entry name" value="Phsphlp_syn_PlsX"/>
    <property type="match status" value="1"/>
</dbReference>
<gene>
    <name evidence="10 11" type="primary">plsX</name>
    <name evidence="11" type="ORF">ACFP85_07745</name>
</gene>
<keyword evidence="5 10" id="KW-0443">Lipid metabolism</keyword>
<keyword evidence="12" id="KW-1185">Reference proteome</keyword>
<evidence type="ECO:0000256" key="5">
    <source>
        <dbReference type="ARBA" id="ARBA00023098"/>
    </source>
</evidence>
<protein>
    <recommendedName>
        <fullName evidence="8 10">Phosphate acyltransferase</fullName>
        <ecNumber evidence="8 10">2.3.1.274</ecNumber>
    </recommendedName>
    <alternativeName>
        <fullName evidence="10">Acyl-ACP phosphotransacylase</fullName>
    </alternativeName>
    <alternativeName>
        <fullName evidence="10">Acyl-[acyl-carrier-protein]--phosphate acyltransferase</fullName>
    </alternativeName>
    <alternativeName>
        <fullName evidence="10">Phosphate-acyl-ACP acyltransferase</fullName>
    </alternativeName>
</protein>
<keyword evidence="2 10" id="KW-0963">Cytoplasm</keyword>
<keyword evidence="3 10" id="KW-0444">Lipid biosynthesis</keyword>
<keyword evidence="7 10" id="KW-1208">Phospholipid metabolism</keyword>
<reference evidence="12" key="1">
    <citation type="journal article" date="2019" name="Int. J. Syst. Evol. Microbiol.">
        <title>The Global Catalogue of Microorganisms (GCM) 10K type strain sequencing project: providing services to taxonomists for standard genome sequencing and annotation.</title>
        <authorList>
            <consortium name="The Broad Institute Genomics Platform"/>
            <consortium name="The Broad Institute Genome Sequencing Center for Infectious Disease"/>
            <person name="Wu L."/>
            <person name="Ma J."/>
        </authorList>
    </citation>
    <scope>NUCLEOTIDE SEQUENCE [LARGE SCALE GENOMIC DNA]</scope>
    <source>
        <strain evidence="12">CGMCC 1.16031</strain>
    </source>
</reference>
<comment type="catalytic activity">
    <reaction evidence="1 10">
        <text>a fatty acyl-[ACP] + phosphate = an acyl phosphate + holo-[ACP]</text>
        <dbReference type="Rhea" id="RHEA:42292"/>
        <dbReference type="Rhea" id="RHEA-COMP:9685"/>
        <dbReference type="Rhea" id="RHEA-COMP:14125"/>
        <dbReference type="ChEBI" id="CHEBI:43474"/>
        <dbReference type="ChEBI" id="CHEBI:59918"/>
        <dbReference type="ChEBI" id="CHEBI:64479"/>
        <dbReference type="ChEBI" id="CHEBI:138651"/>
        <dbReference type="EC" id="2.3.1.274"/>
    </reaction>
</comment>
<evidence type="ECO:0000313" key="12">
    <source>
        <dbReference type="Proteomes" id="UP001596364"/>
    </source>
</evidence>
<accession>A0ABW1XJ18</accession>
<comment type="subunit">
    <text evidence="9 10">Homodimer. Probably interacts with PlsY.</text>
</comment>
<comment type="subcellular location">
    <subcellularLocation>
        <location evidence="10">Cytoplasm</location>
    </subcellularLocation>
    <text evidence="10">Associated with the membrane possibly through PlsY.</text>
</comment>
<evidence type="ECO:0000313" key="11">
    <source>
        <dbReference type="EMBL" id="MFC6440038.1"/>
    </source>
</evidence>
<evidence type="ECO:0000256" key="7">
    <source>
        <dbReference type="ARBA" id="ARBA00023264"/>
    </source>
</evidence>
<name>A0ABW1XJ18_9ALTE</name>
<dbReference type="PANTHER" id="PTHR30100">
    <property type="entry name" value="FATTY ACID/PHOSPHOLIPID SYNTHESIS PROTEIN PLSX"/>
    <property type="match status" value="1"/>
</dbReference>
<evidence type="ECO:0000256" key="6">
    <source>
        <dbReference type="ARBA" id="ARBA00023209"/>
    </source>
</evidence>
<sequence>MSKLTIALDVMGGDYGPPVTIPAAVLAVQQCPNLHLILCGDQTQIDAQLRKAKFTQTDQLEIIHCSQVVTMDEKPASTLRKKPDSSMRRALELVETGEADACVSAGNTGALLTNAYYVLKTLAGINRPALVSALPTFSDRKVFLLDLGANVNCDSEILFQYAVMGSVLAEQVEGMVNPRVALLNVGEEQIKGNDTVKNAAQLLSEAPGINFIGYVEGNDIFSDKADVVVADGFTGNIALKACEGFATLVLNEVKSASAESFFTRLMAKMALPLLKRIYSRVNPDQYNGASLLGLRGIVVKSHGNAQVDAFLYAIRVAMREVDQQVPNKIKHKLEIVLS</sequence>
<evidence type="ECO:0000256" key="10">
    <source>
        <dbReference type="HAMAP-Rule" id="MF_00019"/>
    </source>
</evidence>
<keyword evidence="11" id="KW-0012">Acyltransferase</keyword>
<proteinExistence type="inferred from homology"/>
<dbReference type="InterPro" id="IPR003664">
    <property type="entry name" value="FA_synthesis"/>
</dbReference>
<evidence type="ECO:0000256" key="9">
    <source>
        <dbReference type="ARBA" id="ARBA00046608"/>
    </source>
</evidence>
<organism evidence="11 12">
    <name type="scientific">Pseudobowmanella zhangzhouensis</name>
    <dbReference type="NCBI Taxonomy" id="1537679"/>
    <lineage>
        <taxon>Bacteria</taxon>
        <taxon>Pseudomonadati</taxon>
        <taxon>Pseudomonadota</taxon>
        <taxon>Gammaproteobacteria</taxon>
        <taxon>Alteromonadales</taxon>
        <taxon>Alteromonadaceae</taxon>
    </lineage>
</organism>
<dbReference type="HAMAP" id="MF_00019">
    <property type="entry name" value="PlsX"/>
    <property type="match status" value="1"/>
</dbReference>
<evidence type="ECO:0000256" key="8">
    <source>
        <dbReference type="ARBA" id="ARBA00024069"/>
    </source>
</evidence>
<dbReference type="Pfam" id="PF02504">
    <property type="entry name" value="FA_synthesis"/>
    <property type="match status" value="1"/>
</dbReference>
<keyword evidence="4 10" id="KW-0808">Transferase</keyword>
<dbReference type="GO" id="GO:0043811">
    <property type="term" value="F:phosphate:acyl-[acyl carrier protein] acyltransferase activity"/>
    <property type="evidence" value="ECO:0007669"/>
    <property type="project" value="UniProtKB-EC"/>
</dbReference>
<dbReference type="EMBL" id="JBHSUS010000001">
    <property type="protein sequence ID" value="MFC6440038.1"/>
    <property type="molecule type" value="Genomic_DNA"/>
</dbReference>
<evidence type="ECO:0000256" key="1">
    <source>
        <dbReference type="ARBA" id="ARBA00001232"/>
    </source>
</evidence>
<dbReference type="SUPFAM" id="SSF53659">
    <property type="entry name" value="Isocitrate/Isopropylmalate dehydrogenase-like"/>
    <property type="match status" value="1"/>
</dbReference>
<comment type="function">
    <text evidence="10">Catalyzes the reversible formation of acyl-phosphate (acyl-PO(4)) from acyl-[acyl-carrier-protein] (acyl-ACP). This enzyme utilizes acyl-ACP as fatty acyl donor, but not acyl-CoA.</text>
</comment>
<evidence type="ECO:0000256" key="4">
    <source>
        <dbReference type="ARBA" id="ARBA00022679"/>
    </source>
</evidence>